<dbReference type="RefSeq" id="WP_118044509.1">
    <property type="nucleotide sequence ID" value="NZ_QRSS01000005.1"/>
</dbReference>
<protein>
    <submittedName>
        <fullName evidence="2">Uncharacterized protein</fullName>
    </submittedName>
</protein>
<keyword evidence="1" id="KW-0472">Membrane</keyword>
<reference evidence="2 3" key="1">
    <citation type="submission" date="2018-08" db="EMBL/GenBank/DDBJ databases">
        <title>A genome reference for cultivated species of the human gut microbiota.</title>
        <authorList>
            <person name="Zou Y."/>
            <person name="Xue W."/>
            <person name="Luo G."/>
        </authorList>
    </citation>
    <scope>NUCLEOTIDE SEQUENCE [LARGE SCALE GENOMIC DNA]</scope>
    <source>
        <strain evidence="2 3">AF29-2BH</strain>
    </source>
</reference>
<feature type="transmembrane region" description="Helical" evidence="1">
    <location>
        <begin position="21"/>
        <end position="43"/>
    </location>
</feature>
<accession>A0A411ZSZ2</accession>
<dbReference type="Proteomes" id="UP000283585">
    <property type="component" value="Unassembled WGS sequence"/>
</dbReference>
<dbReference type="AlphaFoldDB" id="A0A411ZSZ2"/>
<evidence type="ECO:0000313" key="2">
    <source>
        <dbReference type="EMBL" id="RGQ05929.1"/>
    </source>
</evidence>
<name>A0A411ZSZ2_9FIRM</name>
<dbReference type="InterPro" id="IPR045933">
    <property type="entry name" value="DUF6353"/>
</dbReference>
<keyword evidence="1" id="KW-0812">Transmembrane</keyword>
<sequence length="276" mass="30670">MFKSNLNNFMKNIGAKLGANAPGITIGLGTGAIVVSAVMVGVATPRAMELIEDAKKAKVKRLENARKKAPEDAVIDEDEELTVVEIIKAGWKPYMPAIMTAAVGIACIVGGTRVNARRNAALSAAYTVVEQTLNDYTAKTKEIVGDKKEKEIRDAIAADEIKKNPYEGCNVVKIPKFGNTLCYDVRANDYFMGDYNMIKKIENDLNRRLFSEMFISLNDLRDEFGLCHDKELGDDIGWNVDHPIEFTITTMLADNNEPCLVVNYVIAPRYDYRNLH</sequence>
<comment type="caution">
    <text evidence="2">The sequence shown here is derived from an EMBL/GenBank/DDBJ whole genome shotgun (WGS) entry which is preliminary data.</text>
</comment>
<proteinExistence type="predicted"/>
<evidence type="ECO:0000256" key="1">
    <source>
        <dbReference type="SAM" id="Phobius"/>
    </source>
</evidence>
<evidence type="ECO:0000313" key="3">
    <source>
        <dbReference type="Proteomes" id="UP000283585"/>
    </source>
</evidence>
<gene>
    <name evidence="2" type="ORF">DWZ12_05525</name>
</gene>
<dbReference type="EMBL" id="QRSS01000005">
    <property type="protein sequence ID" value="RGQ05929.1"/>
    <property type="molecule type" value="Genomic_DNA"/>
</dbReference>
<feature type="transmembrane region" description="Helical" evidence="1">
    <location>
        <begin position="94"/>
        <end position="112"/>
    </location>
</feature>
<organism evidence="2 3">
    <name type="scientific">Blautia obeum</name>
    <dbReference type="NCBI Taxonomy" id="40520"/>
    <lineage>
        <taxon>Bacteria</taxon>
        <taxon>Bacillati</taxon>
        <taxon>Bacillota</taxon>
        <taxon>Clostridia</taxon>
        <taxon>Lachnospirales</taxon>
        <taxon>Lachnospiraceae</taxon>
        <taxon>Blautia</taxon>
    </lineage>
</organism>
<keyword evidence="1" id="KW-1133">Transmembrane helix</keyword>
<dbReference type="Pfam" id="PF19880">
    <property type="entry name" value="DUF6353"/>
    <property type="match status" value="1"/>
</dbReference>